<evidence type="ECO:0000256" key="1">
    <source>
        <dbReference type="SAM" id="Coils"/>
    </source>
</evidence>
<evidence type="ECO:0008006" key="5">
    <source>
        <dbReference type="Google" id="ProtNLM"/>
    </source>
</evidence>
<sequence>MDVEDLLNEGPQVFRTRWLGYDRRQVDEELARLEAQAEVAWADRDAALATAEDLARHLEEARTELNEYRTLHAGHSKDDTVSGCIRYLLHSARRKVEEIEAEARSRAEQAVGRAQEAADQQARLLEEVEQESQRRLAEAGSRAREIVGEALRESRAVLAEVAERQRLLEQWYAAVGSEPGLPLPRRSEALPAHEADVDTGTMSVTS</sequence>
<feature type="coiled-coil region" evidence="1">
    <location>
        <begin position="44"/>
        <end position="134"/>
    </location>
</feature>
<accession>A0ABQ2HXH7</accession>
<name>A0ABQ2HXH7_9PSEU</name>
<comment type="caution">
    <text evidence="3">The sequence shown here is derived from an EMBL/GenBank/DDBJ whole genome shotgun (WGS) entry which is preliminary data.</text>
</comment>
<evidence type="ECO:0000256" key="2">
    <source>
        <dbReference type="SAM" id="MobiDB-lite"/>
    </source>
</evidence>
<protein>
    <recommendedName>
        <fullName evidence="5">DivIVA domain-containing protein</fullName>
    </recommendedName>
</protein>
<dbReference type="RefSeq" id="WP_189155583.1">
    <property type="nucleotide sequence ID" value="NZ_BMNC01000004.1"/>
</dbReference>
<organism evidence="3 4">
    <name type="scientific">Lentzea pudingi</name>
    <dbReference type="NCBI Taxonomy" id="1789439"/>
    <lineage>
        <taxon>Bacteria</taxon>
        <taxon>Bacillati</taxon>
        <taxon>Actinomycetota</taxon>
        <taxon>Actinomycetes</taxon>
        <taxon>Pseudonocardiales</taxon>
        <taxon>Pseudonocardiaceae</taxon>
        <taxon>Lentzea</taxon>
    </lineage>
</organism>
<keyword evidence="1" id="KW-0175">Coiled coil</keyword>
<evidence type="ECO:0000313" key="3">
    <source>
        <dbReference type="EMBL" id="GGM92667.1"/>
    </source>
</evidence>
<keyword evidence="4" id="KW-1185">Reference proteome</keyword>
<gene>
    <name evidence="3" type="ORF">GCM10011609_32650</name>
</gene>
<proteinExistence type="predicted"/>
<dbReference type="Proteomes" id="UP000597656">
    <property type="component" value="Unassembled WGS sequence"/>
</dbReference>
<reference evidence="4" key="1">
    <citation type="journal article" date="2019" name="Int. J. Syst. Evol. Microbiol.">
        <title>The Global Catalogue of Microorganisms (GCM) 10K type strain sequencing project: providing services to taxonomists for standard genome sequencing and annotation.</title>
        <authorList>
            <consortium name="The Broad Institute Genomics Platform"/>
            <consortium name="The Broad Institute Genome Sequencing Center for Infectious Disease"/>
            <person name="Wu L."/>
            <person name="Ma J."/>
        </authorList>
    </citation>
    <scope>NUCLEOTIDE SEQUENCE [LARGE SCALE GENOMIC DNA]</scope>
    <source>
        <strain evidence="4">CGMCC 4.7319</strain>
    </source>
</reference>
<feature type="compositionally biased region" description="Basic and acidic residues" evidence="2">
    <location>
        <begin position="185"/>
        <end position="196"/>
    </location>
</feature>
<evidence type="ECO:0000313" key="4">
    <source>
        <dbReference type="Proteomes" id="UP000597656"/>
    </source>
</evidence>
<feature type="region of interest" description="Disordered" evidence="2">
    <location>
        <begin position="177"/>
        <end position="206"/>
    </location>
</feature>
<dbReference type="EMBL" id="BMNC01000004">
    <property type="protein sequence ID" value="GGM92667.1"/>
    <property type="molecule type" value="Genomic_DNA"/>
</dbReference>